<dbReference type="GO" id="GO:0009052">
    <property type="term" value="P:pentose-phosphate shunt, non-oxidative branch"/>
    <property type="evidence" value="ECO:0007669"/>
    <property type="project" value="TreeGrafter"/>
</dbReference>
<dbReference type="EC" id="2.2.1.2" evidence="3 7"/>
<dbReference type="EMBL" id="BPLR01016173">
    <property type="protein sequence ID" value="GIY81834.1"/>
    <property type="molecule type" value="Genomic_DNA"/>
</dbReference>
<keyword evidence="6" id="KW-0704">Schiff base</keyword>
<comment type="similarity">
    <text evidence="2">Belongs to the transaldolase family. Type 1 subfamily.</text>
</comment>
<dbReference type="InterPro" id="IPR001585">
    <property type="entry name" value="TAL/FSA"/>
</dbReference>
<dbReference type="Pfam" id="PF00923">
    <property type="entry name" value="TAL_FSA"/>
    <property type="match status" value="2"/>
</dbReference>
<dbReference type="PANTHER" id="PTHR10683:SF18">
    <property type="entry name" value="TRANSALDOLASE"/>
    <property type="match status" value="1"/>
</dbReference>
<dbReference type="GO" id="GO:0005975">
    <property type="term" value="P:carbohydrate metabolic process"/>
    <property type="evidence" value="ECO:0007669"/>
    <property type="project" value="InterPro"/>
</dbReference>
<evidence type="ECO:0000313" key="9">
    <source>
        <dbReference type="Proteomes" id="UP001054945"/>
    </source>
</evidence>
<keyword evidence="9" id="KW-1185">Reference proteome</keyword>
<evidence type="ECO:0000256" key="7">
    <source>
        <dbReference type="RuleBase" id="RU000501"/>
    </source>
</evidence>
<evidence type="ECO:0000313" key="8">
    <source>
        <dbReference type="EMBL" id="GIY81834.1"/>
    </source>
</evidence>
<proteinExistence type="inferred from homology"/>
<dbReference type="PROSITE" id="PS01054">
    <property type="entry name" value="TRANSALDOLASE_1"/>
    <property type="match status" value="1"/>
</dbReference>
<keyword evidence="5 7" id="KW-0570">Pentose shunt</keyword>
<evidence type="ECO:0000256" key="1">
    <source>
        <dbReference type="ARBA" id="ARBA00004857"/>
    </source>
</evidence>
<evidence type="ECO:0000256" key="3">
    <source>
        <dbReference type="ARBA" id="ARBA00013151"/>
    </source>
</evidence>
<evidence type="ECO:0000256" key="6">
    <source>
        <dbReference type="ARBA" id="ARBA00023270"/>
    </source>
</evidence>
<dbReference type="PROSITE" id="PS00958">
    <property type="entry name" value="TRANSALDOLASE_2"/>
    <property type="match status" value="1"/>
</dbReference>
<dbReference type="Gene3D" id="3.20.20.70">
    <property type="entry name" value="Aldolase class I"/>
    <property type="match status" value="2"/>
</dbReference>
<dbReference type="Proteomes" id="UP001054945">
    <property type="component" value="Unassembled WGS sequence"/>
</dbReference>
<dbReference type="AlphaFoldDB" id="A0AAV4WHZ8"/>
<comment type="function">
    <text evidence="7">Catalyzes the rate-limiting step of the non-oxidative phase in the pentose phosphate pathway. Catalyzes the reversible conversion of sedheptulose-7-phosphate and D-glyceraldehyde 3-phosphate into erythrose-4-phosphate and beta-D-fructose 6-phosphate.</text>
</comment>
<dbReference type="InterPro" id="IPR004730">
    <property type="entry name" value="Transaldolase_1"/>
</dbReference>
<evidence type="ECO:0000256" key="4">
    <source>
        <dbReference type="ARBA" id="ARBA00022679"/>
    </source>
</evidence>
<sequence>MPMKEYKPTDATTNPSLILAASKLNHYQHLIEKAVNYGKSHGKTVEEQISSAMDKLCVLFGCEILKIIPGRVSTEVDARLSFNKEASIQKAMQLIKLYEEEGVNKDRILIKLASTWEGIQAAKVLEERYQIHCNMTLLFNFAQWNVKAVACAEAGVTFDFTFCRPYFDWYVANTDKKSFEPKEDPGVISVTKIYNYYKKYDYKTVVMGASFRNVGEIKCLAGCDLLTISPKLLQELANSNDEIHRYLSPETAKNMNLEKVSFDEAKFRWELNDDPMANDKLSDGIRKFAADAESRSIVISSSASIGCLVLLPSKTVPFPSLAIIIHIRSRIYVRRQVAAESRSIVKARSASMGAWCYYHQKQFHFLFLAIIHIRSRIYVRRQVAAAVACAEAGVTLISPFVGRILDWYVANTDKKSFEPKEDPGVISVTKIYNYYKKYDYKTVVMGASFRNVGEIKCLAGCDLLTISPKFLQELANSNDEIHGI</sequence>
<dbReference type="CDD" id="cd00957">
    <property type="entry name" value="Transaldolase_TalAB"/>
    <property type="match status" value="1"/>
</dbReference>
<protein>
    <recommendedName>
        <fullName evidence="3 7">Transaldolase</fullName>
        <ecNumber evidence="3 7">2.2.1.2</ecNumber>
    </recommendedName>
</protein>
<comment type="caution">
    <text evidence="8">The sequence shown here is derived from an EMBL/GenBank/DDBJ whole genome shotgun (WGS) entry which is preliminary data.</text>
</comment>
<dbReference type="PANTHER" id="PTHR10683">
    <property type="entry name" value="TRANSALDOLASE"/>
    <property type="match status" value="1"/>
</dbReference>
<dbReference type="SUPFAM" id="SSF51569">
    <property type="entry name" value="Aldolase"/>
    <property type="match status" value="2"/>
</dbReference>
<evidence type="ECO:0000256" key="2">
    <source>
        <dbReference type="ARBA" id="ARBA00008012"/>
    </source>
</evidence>
<gene>
    <name evidence="8" type="primary">Taldo</name>
    <name evidence="8" type="ORF">CEXT_779621</name>
</gene>
<organism evidence="8 9">
    <name type="scientific">Caerostris extrusa</name>
    <name type="common">Bark spider</name>
    <name type="synonym">Caerostris bankana</name>
    <dbReference type="NCBI Taxonomy" id="172846"/>
    <lineage>
        <taxon>Eukaryota</taxon>
        <taxon>Metazoa</taxon>
        <taxon>Ecdysozoa</taxon>
        <taxon>Arthropoda</taxon>
        <taxon>Chelicerata</taxon>
        <taxon>Arachnida</taxon>
        <taxon>Araneae</taxon>
        <taxon>Araneomorphae</taxon>
        <taxon>Entelegynae</taxon>
        <taxon>Araneoidea</taxon>
        <taxon>Araneidae</taxon>
        <taxon>Caerostris</taxon>
    </lineage>
</organism>
<accession>A0AAV4WHZ8</accession>
<dbReference type="InterPro" id="IPR018225">
    <property type="entry name" value="Transaldolase_AS"/>
</dbReference>
<comment type="pathway">
    <text evidence="1 7">Carbohydrate degradation; pentose phosphate pathway; D-glyceraldehyde 3-phosphate and beta-D-fructose 6-phosphate from D-ribose 5-phosphate and D-xylulose 5-phosphate (non-oxidative stage): step 2/3.</text>
</comment>
<comment type="catalytic activity">
    <reaction evidence="7">
        <text>D-sedoheptulose 7-phosphate + D-glyceraldehyde 3-phosphate = D-erythrose 4-phosphate + beta-D-fructose 6-phosphate</text>
        <dbReference type="Rhea" id="RHEA:17053"/>
        <dbReference type="ChEBI" id="CHEBI:16897"/>
        <dbReference type="ChEBI" id="CHEBI:57483"/>
        <dbReference type="ChEBI" id="CHEBI:57634"/>
        <dbReference type="ChEBI" id="CHEBI:59776"/>
        <dbReference type="EC" id="2.2.1.2"/>
    </reaction>
</comment>
<dbReference type="NCBIfam" id="TIGR00874">
    <property type="entry name" value="talAB"/>
    <property type="match status" value="1"/>
</dbReference>
<dbReference type="GO" id="GO:0004801">
    <property type="term" value="F:transaldolase activity"/>
    <property type="evidence" value="ECO:0007669"/>
    <property type="project" value="UniProtKB-EC"/>
</dbReference>
<dbReference type="InterPro" id="IPR013785">
    <property type="entry name" value="Aldolase_TIM"/>
</dbReference>
<evidence type="ECO:0000256" key="5">
    <source>
        <dbReference type="ARBA" id="ARBA00023126"/>
    </source>
</evidence>
<reference evidence="8 9" key="1">
    <citation type="submission" date="2021-06" db="EMBL/GenBank/DDBJ databases">
        <title>Caerostris extrusa draft genome.</title>
        <authorList>
            <person name="Kono N."/>
            <person name="Arakawa K."/>
        </authorList>
    </citation>
    <scope>NUCLEOTIDE SEQUENCE [LARGE SCALE GENOMIC DNA]</scope>
</reference>
<name>A0AAV4WHZ8_CAEEX</name>
<keyword evidence="4 7" id="KW-0808">Transferase</keyword>
<dbReference type="GO" id="GO:0005737">
    <property type="term" value="C:cytoplasm"/>
    <property type="evidence" value="ECO:0007669"/>
    <property type="project" value="InterPro"/>
</dbReference>